<dbReference type="OrthoDB" id="2100671at2759"/>
<evidence type="ECO:0000313" key="2">
    <source>
        <dbReference type="EMBL" id="KND04147.1"/>
    </source>
</evidence>
<dbReference type="AlphaFoldDB" id="A0A0L0HSU7"/>
<evidence type="ECO:0000313" key="3">
    <source>
        <dbReference type="Proteomes" id="UP000053201"/>
    </source>
</evidence>
<protein>
    <submittedName>
        <fullName evidence="2">Uncharacterized protein</fullName>
    </submittedName>
</protein>
<feature type="region of interest" description="Disordered" evidence="1">
    <location>
        <begin position="54"/>
        <end position="106"/>
    </location>
</feature>
<evidence type="ECO:0000256" key="1">
    <source>
        <dbReference type="SAM" id="MobiDB-lite"/>
    </source>
</evidence>
<dbReference type="RefSeq" id="XP_016612186.1">
    <property type="nucleotide sequence ID" value="XM_016749899.1"/>
</dbReference>
<dbReference type="VEuPathDB" id="FungiDB:SPPG_01582"/>
<accession>A0A0L0HSU7</accession>
<organism evidence="2 3">
    <name type="scientific">Spizellomyces punctatus (strain DAOM BR117)</name>
    <dbReference type="NCBI Taxonomy" id="645134"/>
    <lineage>
        <taxon>Eukaryota</taxon>
        <taxon>Fungi</taxon>
        <taxon>Fungi incertae sedis</taxon>
        <taxon>Chytridiomycota</taxon>
        <taxon>Chytridiomycota incertae sedis</taxon>
        <taxon>Chytridiomycetes</taxon>
        <taxon>Spizellomycetales</taxon>
        <taxon>Spizellomycetaceae</taxon>
        <taxon>Spizellomyces</taxon>
    </lineage>
</organism>
<feature type="region of interest" description="Disordered" evidence="1">
    <location>
        <begin position="155"/>
        <end position="174"/>
    </location>
</feature>
<dbReference type="EMBL" id="KQ257451">
    <property type="protein sequence ID" value="KND04147.1"/>
    <property type="molecule type" value="Genomic_DNA"/>
</dbReference>
<sequence>MQAYIKDPNEALPGESEVIRTAAPPSATISNDVREFLELSPRKQMEVANKEWKAYAQEQAERHPLTQHTHAQEDILRDAVPRGEPQHIRDPAEKPGSVVEAAENPDLKNSAYEYRAQVDRPPHGLGAVHGEGESLRGKLRVDTFGMADTLNEGEDEVRQIKENRGGRLKDKRKI</sequence>
<feature type="compositionally biased region" description="Basic and acidic residues" evidence="1">
    <location>
        <begin position="156"/>
        <end position="168"/>
    </location>
</feature>
<dbReference type="InParanoid" id="A0A0L0HSU7"/>
<feature type="compositionally biased region" description="Basic and acidic residues" evidence="1">
    <location>
        <begin position="54"/>
        <end position="93"/>
    </location>
</feature>
<name>A0A0L0HSU7_SPIPD</name>
<dbReference type="Proteomes" id="UP000053201">
    <property type="component" value="Unassembled WGS sequence"/>
</dbReference>
<dbReference type="GeneID" id="27685234"/>
<keyword evidence="3" id="KW-1185">Reference proteome</keyword>
<feature type="region of interest" description="Disordered" evidence="1">
    <location>
        <begin position="1"/>
        <end position="25"/>
    </location>
</feature>
<gene>
    <name evidence="2" type="ORF">SPPG_01582</name>
</gene>
<proteinExistence type="predicted"/>
<reference evidence="2 3" key="1">
    <citation type="submission" date="2009-08" db="EMBL/GenBank/DDBJ databases">
        <title>The Genome Sequence of Spizellomyces punctatus strain DAOM BR117.</title>
        <authorList>
            <consortium name="The Broad Institute Genome Sequencing Platform"/>
            <person name="Russ C."/>
            <person name="Cuomo C."/>
            <person name="Shea T."/>
            <person name="Young S.K."/>
            <person name="Zeng Q."/>
            <person name="Koehrsen M."/>
            <person name="Haas B."/>
            <person name="Borodovsky M."/>
            <person name="Guigo R."/>
            <person name="Alvarado L."/>
            <person name="Berlin A."/>
            <person name="Bochicchio J."/>
            <person name="Borenstein D."/>
            <person name="Chapman S."/>
            <person name="Chen Z."/>
            <person name="Engels R."/>
            <person name="Freedman E."/>
            <person name="Gellesch M."/>
            <person name="Goldberg J."/>
            <person name="Griggs A."/>
            <person name="Gujja S."/>
            <person name="Heiman D."/>
            <person name="Hepburn T."/>
            <person name="Howarth C."/>
            <person name="Jen D."/>
            <person name="Larson L."/>
            <person name="Lewis B."/>
            <person name="Mehta T."/>
            <person name="Park D."/>
            <person name="Pearson M."/>
            <person name="Roberts A."/>
            <person name="Saif S."/>
            <person name="Shenoy N."/>
            <person name="Sisk P."/>
            <person name="Stolte C."/>
            <person name="Sykes S."/>
            <person name="Thomson T."/>
            <person name="Walk T."/>
            <person name="White J."/>
            <person name="Yandava C."/>
            <person name="Burger G."/>
            <person name="Gray M.W."/>
            <person name="Holland P.W.H."/>
            <person name="King N."/>
            <person name="Lang F.B.F."/>
            <person name="Roger A.J."/>
            <person name="Ruiz-Trillo I."/>
            <person name="Lander E."/>
            <person name="Nusbaum C."/>
        </authorList>
    </citation>
    <scope>NUCLEOTIDE SEQUENCE [LARGE SCALE GENOMIC DNA]</scope>
    <source>
        <strain evidence="2 3">DAOM BR117</strain>
    </source>
</reference>